<evidence type="ECO:0008006" key="4">
    <source>
        <dbReference type="Google" id="ProtNLM"/>
    </source>
</evidence>
<sequence length="510" mass="59760">MKQKKKDLKAQISDIQKEIHIYVQSNRSSTSDASQLNEKLQEKIRLLRNTREIESKLLNIAELRKQSNPSQYIITNSREQLQKLNEENKNIIKQLTIVKNEIDQKEKENSNLLIFRNTCIIEEMAVRSYNIDTVSDKLGKPNYENLFKDEENALDLADFIFNNPSCDIYTFCSIIHSLFDADDTTKIFIQKYNENQSKLEKILPRLLRFYPSIFADRSSFLYRCGFEIREDIIQKAQNEIKTSLSGSITKFSSKNGNIQQLSSIFNDKITYKSFVQPKNIFTSSLYTDDEITDVFILFSNLVFGLFKPEFMIRDNFEIIKPQFMKDIIDIERISMFIISDLQKMIDESSGKDDKNIILLLTRIKNIRENLKKKKNFFAASFLTLAKVIENTFKDSRISNYNEKYGRLIHDSEMDIIVEKEELMNDLKNGSTPNISNTQIDANQRLFYLVPYQNRSLLDKKRKGLLIPFRDYYETALQYIGLTMPYQRPIGPKSIDINLFREFAVMAQYGK</sequence>
<feature type="coiled-coil region" evidence="1">
    <location>
        <begin position="30"/>
        <end position="108"/>
    </location>
</feature>
<comment type="caution">
    <text evidence="2">The sequence shown here is derived from an EMBL/GenBank/DDBJ whole genome shotgun (WGS) entry which is preliminary data.</text>
</comment>
<organism evidence="2 3">
    <name type="scientific">Tritrichomonas musculus</name>
    <dbReference type="NCBI Taxonomy" id="1915356"/>
    <lineage>
        <taxon>Eukaryota</taxon>
        <taxon>Metamonada</taxon>
        <taxon>Parabasalia</taxon>
        <taxon>Tritrichomonadida</taxon>
        <taxon>Tritrichomonadidae</taxon>
        <taxon>Tritrichomonas</taxon>
    </lineage>
</organism>
<accession>A0ABR2KE28</accession>
<evidence type="ECO:0000313" key="2">
    <source>
        <dbReference type="EMBL" id="KAK8889324.1"/>
    </source>
</evidence>
<dbReference type="EMBL" id="JAPFFF010000005">
    <property type="protein sequence ID" value="KAK8889324.1"/>
    <property type="molecule type" value="Genomic_DNA"/>
</dbReference>
<protein>
    <recommendedName>
        <fullName evidence="4">Ras-GEF domain-containing protein</fullName>
    </recommendedName>
</protein>
<gene>
    <name evidence="2" type="ORF">M9Y10_034070</name>
</gene>
<evidence type="ECO:0000256" key="1">
    <source>
        <dbReference type="SAM" id="Coils"/>
    </source>
</evidence>
<keyword evidence="1" id="KW-0175">Coiled coil</keyword>
<name>A0ABR2KE28_9EUKA</name>
<reference evidence="2 3" key="1">
    <citation type="submission" date="2024-04" db="EMBL/GenBank/DDBJ databases">
        <title>Tritrichomonas musculus Genome.</title>
        <authorList>
            <person name="Alves-Ferreira E."/>
            <person name="Grigg M."/>
            <person name="Lorenzi H."/>
            <person name="Galac M."/>
        </authorList>
    </citation>
    <scope>NUCLEOTIDE SEQUENCE [LARGE SCALE GENOMIC DNA]</scope>
    <source>
        <strain evidence="2 3">EAF2021</strain>
    </source>
</reference>
<dbReference type="Proteomes" id="UP001470230">
    <property type="component" value="Unassembled WGS sequence"/>
</dbReference>
<proteinExistence type="predicted"/>
<keyword evidence="3" id="KW-1185">Reference proteome</keyword>
<evidence type="ECO:0000313" key="3">
    <source>
        <dbReference type="Proteomes" id="UP001470230"/>
    </source>
</evidence>